<feature type="signal peptide" evidence="1">
    <location>
        <begin position="1"/>
        <end position="25"/>
    </location>
</feature>
<dbReference type="EMBL" id="CP003364">
    <property type="protein sequence ID" value="AGA28557.1"/>
    <property type="molecule type" value="Genomic_DNA"/>
</dbReference>
<dbReference type="Gene3D" id="3.40.50.2300">
    <property type="match status" value="1"/>
</dbReference>
<evidence type="ECO:0000313" key="2">
    <source>
        <dbReference type="EMBL" id="AGA28557.1"/>
    </source>
</evidence>
<dbReference type="KEGG" id="saci:Sinac_4361"/>
<dbReference type="SUPFAM" id="SSF52788">
    <property type="entry name" value="Phosphotyrosine protein phosphatases I"/>
    <property type="match status" value="1"/>
</dbReference>
<keyword evidence="1" id="KW-0732">Signal</keyword>
<dbReference type="HOGENOM" id="CLU_826100_0_0_0"/>
<protein>
    <recommendedName>
        <fullName evidence="4">Protein-tyrosine-phosphatase</fullName>
    </recommendedName>
</protein>
<organism evidence="2 3">
    <name type="scientific">Singulisphaera acidiphila (strain ATCC BAA-1392 / DSM 18658 / VKM B-2454 / MOB10)</name>
    <dbReference type="NCBI Taxonomy" id="886293"/>
    <lineage>
        <taxon>Bacteria</taxon>
        <taxon>Pseudomonadati</taxon>
        <taxon>Planctomycetota</taxon>
        <taxon>Planctomycetia</taxon>
        <taxon>Isosphaerales</taxon>
        <taxon>Isosphaeraceae</taxon>
        <taxon>Singulisphaera</taxon>
    </lineage>
</organism>
<dbReference type="OrthoDB" id="9784339at2"/>
<dbReference type="AlphaFoldDB" id="L0DH20"/>
<sequence>MKLPQLAACAALILASPGASPPANDDVGPLVQTLWLVQRHGTAAAADPSNDLRTKGSLYKALGKNGILSPAGVKGLMDPSTFSKLAGPDERLDLSEIRQALEADIPDSRRRLIPSVTAHAALLTTSFDRIDEPHRAAGGRLAEWIVKNYKPGKPLHVTVICTGNSRRSILGATMGNIAAAYYGFPEVRFHSGGTAPTAFNTRTVASLRDLGIEVEPTGDDAPRGEPATANPVYRVRWGQAGSTDLETIEFSKMYQDKCNPQEGFAALMVCGEADAGCPFVKGASLRVSMPYLDPKIYDDGSYETLKYAERRDDLGRLMLSVMMNVRNRLGQPNPTH</sequence>
<dbReference type="PANTHER" id="PTHR43428">
    <property type="entry name" value="ARSENATE REDUCTASE"/>
    <property type="match status" value="1"/>
</dbReference>
<evidence type="ECO:0000313" key="3">
    <source>
        <dbReference type="Proteomes" id="UP000010798"/>
    </source>
</evidence>
<dbReference type="STRING" id="886293.Sinac_4361"/>
<dbReference type="eggNOG" id="COG0394">
    <property type="taxonomic scope" value="Bacteria"/>
</dbReference>
<accession>L0DH20</accession>
<gene>
    <name evidence="2" type="ordered locus">Sinac_4361</name>
</gene>
<reference evidence="2 3" key="1">
    <citation type="submission" date="2012-02" db="EMBL/GenBank/DDBJ databases">
        <title>Complete sequence of chromosome of Singulisphaera acidiphila DSM 18658.</title>
        <authorList>
            <consortium name="US DOE Joint Genome Institute (JGI-PGF)"/>
            <person name="Lucas S."/>
            <person name="Copeland A."/>
            <person name="Lapidus A."/>
            <person name="Glavina del Rio T."/>
            <person name="Dalin E."/>
            <person name="Tice H."/>
            <person name="Bruce D."/>
            <person name="Goodwin L."/>
            <person name="Pitluck S."/>
            <person name="Peters L."/>
            <person name="Ovchinnikova G."/>
            <person name="Chertkov O."/>
            <person name="Kyrpides N."/>
            <person name="Mavromatis K."/>
            <person name="Ivanova N."/>
            <person name="Brettin T."/>
            <person name="Detter J.C."/>
            <person name="Han C."/>
            <person name="Larimer F."/>
            <person name="Land M."/>
            <person name="Hauser L."/>
            <person name="Markowitz V."/>
            <person name="Cheng J.-F."/>
            <person name="Hugenholtz P."/>
            <person name="Woyke T."/>
            <person name="Wu D."/>
            <person name="Tindall B."/>
            <person name="Pomrenke H."/>
            <person name="Brambilla E."/>
            <person name="Klenk H.-P."/>
            <person name="Eisen J.A."/>
        </authorList>
    </citation>
    <scope>NUCLEOTIDE SEQUENCE [LARGE SCALE GENOMIC DNA]</scope>
    <source>
        <strain evidence="3">ATCC BAA-1392 / DSM 18658 / VKM B-2454 / MOB10</strain>
    </source>
</reference>
<dbReference type="Proteomes" id="UP000010798">
    <property type="component" value="Chromosome"/>
</dbReference>
<dbReference type="RefSeq" id="WP_015247680.1">
    <property type="nucleotide sequence ID" value="NC_019892.1"/>
</dbReference>
<evidence type="ECO:0000256" key="1">
    <source>
        <dbReference type="SAM" id="SignalP"/>
    </source>
</evidence>
<evidence type="ECO:0008006" key="4">
    <source>
        <dbReference type="Google" id="ProtNLM"/>
    </source>
</evidence>
<proteinExistence type="predicted"/>
<keyword evidence="3" id="KW-1185">Reference proteome</keyword>
<dbReference type="InterPro" id="IPR036196">
    <property type="entry name" value="Ptyr_pPase_sf"/>
</dbReference>
<feature type="chain" id="PRO_5003940788" description="Protein-tyrosine-phosphatase" evidence="1">
    <location>
        <begin position="26"/>
        <end position="336"/>
    </location>
</feature>
<name>L0DH20_SINAD</name>
<dbReference type="PANTHER" id="PTHR43428:SF1">
    <property type="entry name" value="ARSENATE REDUCTASE"/>
    <property type="match status" value="1"/>
</dbReference>